<evidence type="ECO:0000256" key="1">
    <source>
        <dbReference type="SAM" id="Phobius"/>
    </source>
</evidence>
<feature type="transmembrane region" description="Helical" evidence="1">
    <location>
        <begin position="34"/>
        <end position="55"/>
    </location>
</feature>
<comment type="caution">
    <text evidence="2">The sequence shown here is derived from an EMBL/GenBank/DDBJ whole genome shotgun (WGS) entry which is preliminary data.</text>
</comment>
<dbReference type="EMBL" id="JAOTPL010000006">
    <property type="protein sequence ID" value="MCU7694099.1"/>
    <property type="molecule type" value="Genomic_DNA"/>
</dbReference>
<name>A0AAE3IM46_9BACT</name>
<dbReference type="Proteomes" id="UP001209317">
    <property type="component" value="Unassembled WGS sequence"/>
</dbReference>
<keyword evidence="1" id="KW-0472">Membrane</keyword>
<keyword evidence="1" id="KW-0812">Transmembrane</keyword>
<dbReference type="AlphaFoldDB" id="A0AAE3IM46"/>
<gene>
    <name evidence="2" type="ORF">OD355_06165</name>
</gene>
<sequence>MAVHQDNQLSTFEKERQEQLETDIRYNRVSTSRFLFYISVFALVAFLFAGCFQLYKNRYKGKPDIEIQPSTKYVPEYK</sequence>
<evidence type="ECO:0000313" key="2">
    <source>
        <dbReference type="EMBL" id="MCU7694099.1"/>
    </source>
</evidence>
<organism evidence="2 3">
    <name type="scientific">Haoranjiania flava</name>
    <dbReference type="NCBI Taxonomy" id="1856322"/>
    <lineage>
        <taxon>Bacteria</taxon>
        <taxon>Pseudomonadati</taxon>
        <taxon>Bacteroidota</taxon>
        <taxon>Chitinophagia</taxon>
        <taxon>Chitinophagales</taxon>
        <taxon>Chitinophagaceae</taxon>
        <taxon>Haoranjiania</taxon>
    </lineage>
</organism>
<protein>
    <submittedName>
        <fullName evidence="2">Uncharacterized protein</fullName>
    </submittedName>
</protein>
<reference evidence="2" key="1">
    <citation type="submission" date="2022-10" db="EMBL/GenBank/DDBJ databases">
        <authorList>
            <person name="Kim H.S."/>
            <person name="Kim J.-S."/>
            <person name="Suh M.K."/>
            <person name="Eom M.K."/>
            <person name="Lee J.-S."/>
        </authorList>
    </citation>
    <scope>NUCLEOTIDE SEQUENCE</scope>
    <source>
        <strain evidence="2">LIP-5</strain>
    </source>
</reference>
<proteinExistence type="predicted"/>
<evidence type="ECO:0000313" key="3">
    <source>
        <dbReference type="Proteomes" id="UP001209317"/>
    </source>
</evidence>
<keyword evidence="1" id="KW-1133">Transmembrane helix</keyword>
<keyword evidence="3" id="KW-1185">Reference proteome</keyword>
<dbReference type="RefSeq" id="WP_263037584.1">
    <property type="nucleotide sequence ID" value="NZ_JAOTPL010000006.1"/>
</dbReference>
<accession>A0AAE3IM46</accession>